<dbReference type="Proteomes" id="UP000887575">
    <property type="component" value="Unassembled WGS sequence"/>
</dbReference>
<evidence type="ECO:0000313" key="5">
    <source>
        <dbReference type="Proteomes" id="UP000887575"/>
    </source>
</evidence>
<accession>A0AAF3F0S2</accession>
<keyword evidence="1 2" id="KW-0175">Coiled coil</keyword>
<dbReference type="AlphaFoldDB" id="A0AAF3F0S2"/>
<dbReference type="WBParaSite" id="MBELARI_LOCUS19339.1">
    <property type="protein sequence ID" value="MBELARI_LOCUS19339.1"/>
    <property type="gene ID" value="MBELARI_LOCUS19339"/>
</dbReference>
<dbReference type="Gene3D" id="2.30.29.30">
    <property type="entry name" value="Pleckstrin-homology domain (PH domain)/Phosphotyrosine-binding domain (PTB)"/>
    <property type="match status" value="1"/>
</dbReference>
<feature type="compositionally biased region" description="Acidic residues" evidence="3">
    <location>
        <begin position="230"/>
        <end position="239"/>
    </location>
</feature>
<keyword evidence="5" id="KW-1185">Reference proteome</keyword>
<feature type="region of interest" description="Disordered" evidence="3">
    <location>
        <begin position="539"/>
        <end position="627"/>
    </location>
</feature>
<feature type="compositionally biased region" description="Basic and acidic residues" evidence="3">
    <location>
        <begin position="595"/>
        <end position="612"/>
    </location>
</feature>
<feature type="region of interest" description="Disordered" evidence="3">
    <location>
        <begin position="227"/>
        <end position="261"/>
    </location>
</feature>
<dbReference type="GO" id="GO:0050998">
    <property type="term" value="F:nitric-oxide synthase binding"/>
    <property type="evidence" value="ECO:0007669"/>
    <property type="project" value="TreeGrafter"/>
</dbReference>
<feature type="region of interest" description="Disordered" evidence="3">
    <location>
        <begin position="275"/>
        <end position="364"/>
    </location>
</feature>
<sequence length="920" mass="102707">MVPLIRELYQQLVDKTRSSEGRAMGRRGGGKGAYDIINEDLFDCRVPVHNEVAYQHGIHFEAKYVGSMEIPRPGTRIEIVAAMRRVRYEFKARGIKKRPVDITVSVDGVKVVLQRKKKNKDSWDESKLLIMFHPVYRIFFVSHDSQDLQIFSYIARDGASNTFKCNVFKCSKKSQAMRVVRTIGQAFEVCHKNAQEQLAEKHEDEATKRSLQSEEEAAVAIGLDAIGEGAEQEEDEEEENPLRRIVEENRDSDSPIEAPIGPLYGKRISLYQSRRTSDASSSAGTAIDITQLPGPSSQLQPGLSPVEEVSDSHPVNPLLVPQALSSLNPSRPHQSQPSTSQATQSHQQFPQIPAYPSMYPGGSSTLPHSATMPAQWPQMGQYPSVPQELQNANAGAVPFYPFQMPYGMAPSGSLPFGLSSPVLGQMVSPYATLQLPQIPIDPNNPDQAVHLSRSLDQYNQQLIRAQLDQAQQTAQVAGCQVQLLRDQLTSETTARLEAQSRTHQLLNANRELLEQVQTLVQRLQHLETKITQEIQQSTVPAPVAASTLPRTSAPPIGQYAAGNFEPRPSGTQIPQTYKPQISTEVRAGSLPPQRAEIKRRPLDEPRDIRTEPESNNEDTTDYSSSDYEKVTQQRAGPFMNVLMSNPMASYLPSQHLVMTQAGNQAALRTIIDRLNSSNEHGGFVEVADDGQQPGPSSTPPTKKKTAGVFGHKEFSRMSFNPKFPKQKDNPDEMLEEEEEKERSPEFRDRFRDRPGSEKKRKDKITVESLFKNSPEQSPLRDVQRRDTTASGTGTLSIPKSYEPVLASDNLVTAMYPPIRKPIAVNVARPKFEVVKKKQLRSLSIEMPEEEATEMSNRFRIPQGSPPNNRRKAVESLFTTEDLINRNVLSKASDLHRSPDNRANHRDFASSRVPNGQPPQF</sequence>
<dbReference type="InterPro" id="IPR006020">
    <property type="entry name" value="PTB/PI_dom"/>
</dbReference>
<evidence type="ECO:0000259" key="4">
    <source>
        <dbReference type="PROSITE" id="PS01179"/>
    </source>
</evidence>
<feature type="compositionally biased region" description="Polar residues" evidence="3">
    <location>
        <begin position="788"/>
        <end position="797"/>
    </location>
</feature>
<feature type="coiled-coil region" evidence="2">
    <location>
        <begin position="509"/>
        <end position="536"/>
    </location>
</feature>
<protein>
    <recommendedName>
        <fullName evidence="4">PID domain-containing protein</fullName>
    </recommendedName>
</protein>
<organism evidence="5 6">
    <name type="scientific">Mesorhabditis belari</name>
    <dbReference type="NCBI Taxonomy" id="2138241"/>
    <lineage>
        <taxon>Eukaryota</taxon>
        <taxon>Metazoa</taxon>
        <taxon>Ecdysozoa</taxon>
        <taxon>Nematoda</taxon>
        <taxon>Chromadorea</taxon>
        <taxon>Rhabditida</taxon>
        <taxon>Rhabditina</taxon>
        <taxon>Rhabditomorpha</taxon>
        <taxon>Rhabditoidea</taxon>
        <taxon>Rhabditidae</taxon>
        <taxon>Mesorhabditinae</taxon>
        <taxon>Mesorhabditis</taxon>
    </lineage>
</organism>
<evidence type="ECO:0000256" key="3">
    <source>
        <dbReference type="SAM" id="MobiDB-lite"/>
    </source>
</evidence>
<dbReference type="InterPro" id="IPR011993">
    <property type="entry name" value="PH-like_dom_sf"/>
</dbReference>
<feature type="compositionally biased region" description="Basic and acidic residues" evidence="3">
    <location>
        <begin position="892"/>
        <end position="908"/>
    </location>
</feature>
<feature type="compositionally biased region" description="Low complexity" evidence="3">
    <location>
        <begin position="332"/>
        <end position="348"/>
    </location>
</feature>
<dbReference type="SUPFAM" id="SSF50729">
    <property type="entry name" value="PH domain-like"/>
    <property type="match status" value="1"/>
</dbReference>
<feature type="domain" description="PID" evidence="4">
    <location>
        <begin position="57"/>
        <end position="201"/>
    </location>
</feature>
<dbReference type="PROSITE" id="PS01179">
    <property type="entry name" value="PID"/>
    <property type="match status" value="1"/>
</dbReference>
<feature type="region of interest" description="Disordered" evidence="3">
    <location>
        <begin position="681"/>
        <end position="799"/>
    </location>
</feature>
<dbReference type="CDD" id="cd01270">
    <property type="entry name" value="PTB_CAPON-like"/>
    <property type="match status" value="1"/>
</dbReference>
<feature type="compositionally biased region" description="Polar residues" evidence="3">
    <location>
        <begin position="569"/>
        <end position="583"/>
    </location>
</feature>
<evidence type="ECO:0000256" key="1">
    <source>
        <dbReference type="ARBA" id="ARBA00023054"/>
    </source>
</evidence>
<dbReference type="PANTHER" id="PTHR11232">
    <property type="entry name" value="PHOSPHOTYROSINE INTERACTION DOMAIN-CONTAINING FAMILY MEMBER"/>
    <property type="match status" value="1"/>
</dbReference>
<name>A0AAF3F0S2_9BILA</name>
<feature type="compositionally biased region" description="Polar residues" evidence="3">
    <location>
        <begin position="275"/>
        <end position="284"/>
    </location>
</feature>
<evidence type="ECO:0000313" key="6">
    <source>
        <dbReference type="WBParaSite" id="MBELARI_LOCUS19339.1"/>
    </source>
</evidence>
<proteinExistence type="predicted"/>
<feature type="compositionally biased region" description="Basic and acidic residues" evidence="3">
    <location>
        <begin position="740"/>
        <end position="765"/>
    </location>
</feature>
<dbReference type="FunFam" id="2.30.29.30:FF:000124">
    <property type="entry name" value="carboxyl-terminal PDZ ligand of neuronal nitric oxide synthase protein-like"/>
    <property type="match status" value="1"/>
</dbReference>
<dbReference type="InterPro" id="IPR051133">
    <property type="entry name" value="Adapter_Engulfment-Domain"/>
</dbReference>
<dbReference type="SMART" id="SM00462">
    <property type="entry name" value="PTB"/>
    <property type="match status" value="1"/>
</dbReference>
<evidence type="ECO:0000256" key="2">
    <source>
        <dbReference type="SAM" id="Coils"/>
    </source>
</evidence>
<feature type="compositionally biased region" description="Basic and acidic residues" evidence="3">
    <location>
        <begin position="240"/>
        <end position="253"/>
    </location>
</feature>
<dbReference type="Pfam" id="PF00640">
    <property type="entry name" value="PID"/>
    <property type="match status" value="1"/>
</dbReference>
<reference evidence="6" key="1">
    <citation type="submission" date="2024-02" db="UniProtKB">
        <authorList>
            <consortium name="WormBaseParasite"/>
        </authorList>
    </citation>
    <scope>IDENTIFICATION</scope>
</reference>
<feature type="region of interest" description="Disordered" evidence="3">
    <location>
        <begin position="889"/>
        <end position="920"/>
    </location>
</feature>
<dbReference type="PANTHER" id="PTHR11232:SF17">
    <property type="entry name" value="CAPON-LIKE PROTEIN"/>
    <property type="match status" value="1"/>
</dbReference>